<evidence type="ECO:0000313" key="2">
    <source>
        <dbReference type="Proteomes" id="UP000031599"/>
    </source>
</evidence>
<protein>
    <submittedName>
        <fullName evidence="1">Uncharacterized protein</fullName>
    </submittedName>
</protein>
<name>A0A0C2D414_9BACT</name>
<reference evidence="1 2" key="1">
    <citation type="submission" date="2014-12" db="EMBL/GenBank/DDBJ databases">
        <title>Genome assembly of Enhygromyxa salina DSM 15201.</title>
        <authorList>
            <person name="Sharma G."/>
            <person name="Subramanian S."/>
        </authorList>
    </citation>
    <scope>NUCLEOTIDE SEQUENCE [LARGE SCALE GENOMIC DNA]</scope>
    <source>
        <strain evidence="1 2">DSM 15201</strain>
    </source>
</reference>
<dbReference type="AlphaFoldDB" id="A0A0C2D414"/>
<evidence type="ECO:0000313" key="1">
    <source>
        <dbReference type="EMBL" id="KIG16455.1"/>
    </source>
</evidence>
<organism evidence="1 2">
    <name type="scientific">Enhygromyxa salina</name>
    <dbReference type="NCBI Taxonomy" id="215803"/>
    <lineage>
        <taxon>Bacteria</taxon>
        <taxon>Pseudomonadati</taxon>
        <taxon>Myxococcota</taxon>
        <taxon>Polyangia</taxon>
        <taxon>Nannocystales</taxon>
        <taxon>Nannocystaceae</taxon>
        <taxon>Enhygromyxa</taxon>
    </lineage>
</organism>
<dbReference type="Proteomes" id="UP000031599">
    <property type="component" value="Unassembled WGS sequence"/>
</dbReference>
<gene>
    <name evidence="1" type="ORF">DB30_04499</name>
</gene>
<comment type="caution">
    <text evidence="1">The sequence shown here is derived from an EMBL/GenBank/DDBJ whole genome shotgun (WGS) entry which is preliminary data.</text>
</comment>
<accession>A0A0C2D414</accession>
<sequence>MGVVIGATMAAAPSVEATCDHVLELASLAGESVGGSDHAACIHYYADQRAGRGALGWTWLSWCTWAAQSIPEAGEC</sequence>
<dbReference type="EMBL" id="JMCC02000038">
    <property type="protein sequence ID" value="KIG16455.1"/>
    <property type="molecule type" value="Genomic_DNA"/>
</dbReference>
<proteinExistence type="predicted"/>